<dbReference type="Proteomes" id="UP001472677">
    <property type="component" value="Unassembled WGS sequence"/>
</dbReference>
<accession>A0ABR2EQ80</accession>
<reference evidence="1 2" key="1">
    <citation type="journal article" date="2024" name="G3 (Bethesda)">
        <title>Genome assembly of Hibiscus sabdariffa L. provides insights into metabolisms of medicinal natural products.</title>
        <authorList>
            <person name="Kim T."/>
        </authorList>
    </citation>
    <scope>NUCLEOTIDE SEQUENCE [LARGE SCALE GENOMIC DNA]</scope>
    <source>
        <strain evidence="1">TK-2024</strain>
        <tissue evidence="1">Old leaves</tissue>
    </source>
</reference>
<evidence type="ECO:0000313" key="1">
    <source>
        <dbReference type="EMBL" id="KAK8564160.1"/>
    </source>
</evidence>
<organism evidence="1 2">
    <name type="scientific">Hibiscus sabdariffa</name>
    <name type="common">roselle</name>
    <dbReference type="NCBI Taxonomy" id="183260"/>
    <lineage>
        <taxon>Eukaryota</taxon>
        <taxon>Viridiplantae</taxon>
        <taxon>Streptophyta</taxon>
        <taxon>Embryophyta</taxon>
        <taxon>Tracheophyta</taxon>
        <taxon>Spermatophyta</taxon>
        <taxon>Magnoliopsida</taxon>
        <taxon>eudicotyledons</taxon>
        <taxon>Gunneridae</taxon>
        <taxon>Pentapetalae</taxon>
        <taxon>rosids</taxon>
        <taxon>malvids</taxon>
        <taxon>Malvales</taxon>
        <taxon>Malvaceae</taxon>
        <taxon>Malvoideae</taxon>
        <taxon>Hibiscus</taxon>
    </lineage>
</organism>
<keyword evidence="2" id="KW-1185">Reference proteome</keyword>
<proteinExistence type="predicted"/>
<protein>
    <submittedName>
        <fullName evidence="1">Uncharacterized protein</fullName>
    </submittedName>
</protein>
<dbReference type="EMBL" id="JBBPBM010000011">
    <property type="protein sequence ID" value="KAK8564160.1"/>
    <property type="molecule type" value="Genomic_DNA"/>
</dbReference>
<sequence>MTGARSENVWKKTVVCPFTGKEHRNKQHQFNKTNSNSNGYSSRVVRDKGNSNATVSCIVSFKDIIVRHLQRVLYFVHGIHMALSHVQTQYE</sequence>
<gene>
    <name evidence="1" type="ORF">V6N12_036291</name>
</gene>
<name>A0ABR2EQ80_9ROSI</name>
<evidence type="ECO:0000313" key="2">
    <source>
        <dbReference type="Proteomes" id="UP001472677"/>
    </source>
</evidence>
<comment type="caution">
    <text evidence="1">The sequence shown here is derived from an EMBL/GenBank/DDBJ whole genome shotgun (WGS) entry which is preliminary data.</text>
</comment>